<evidence type="ECO:0000313" key="10">
    <source>
        <dbReference type="EMBL" id="OGC63913.1"/>
    </source>
</evidence>
<gene>
    <name evidence="10" type="ORF">A2264_02385</name>
</gene>
<evidence type="ECO:0008006" key="12">
    <source>
        <dbReference type="Google" id="ProtNLM"/>
    </source>
</evidence>
<evidence type="ECO:0000256" key="8">
    <source>
        <dbReference type="ARBA" id="ARBA00023196"/>
    </source>
</evidence>
<dbReference type="AlphaFoldDB" id="A0A1F4W4F0"/>
<evidence type="ECO:0000256" key="9">
    <source>
        <dbReference type="ARBA" id="ARBA00023310"/>
    </source>
</evidence>
<evidence type="ECO:0000256" key="2">
    <source>
        <dbReference type="ARBA" id="ARBA00004170"/>
    </source>
</evidence>
<dbReference type="Gene3D" id="3.40.1380.10">
    <property type="match status" value="1"/>
</dbReference>
<sequence>MRKVDALPVYLQQIVTLGDMINSYQEIASMFTRKVKNGVLKRTEFFTGLTQLYHRTLLNNMTYSGMLKDSSNRKIATRAGTMMLCITSNAGLYGEVIRDTFNTFSRKLDESLRAGRTPSVVIAGRLGARMFEFSYPSMPYHYIDISDRDTTITVTRELKKLIEGYAEVIVFYSVFVGITEQKPSSLSLVSGVDSIKDQESDSGERSYIFEPSVAEVNNYFESQILSLLLDQVVSENNLSKNASRMISLDRASQRIDVRVNSLRQRIRLEAHKARSYGICQNIIYSKRAKIKI</sequence>
<evidence type="ECO:0000256" key="5">
    <source>
        <dbReference type="ARBA" id="ARBA00022781"/>
    </source>
</evidence>
<dbReference type="Pfam" id="PF00231">
    <property type="entry name" value="ATP-synt"/>
    <property type="match status" value="1"/>
</dbReference>
<comment type="subcellular location">
    <subcellularLocation>
        <location evidence="2">Membrane</location>
        <topology evidence="2">Peripheral membrane protein</topology>
    </subcellularLocation>
</comment>
<keyword evidence="7" id="KW-0472">Membrane</keyword>
<dbReference type="Proteomes" id="UP000176614">
    <property type="component" value="Unassembled WGS sequence"/>
</dbReference>
<evidence type="ECO:0000256" key="4">
    <source>
        <dbReference type="ARBA" id="ARBA00022448"/>
    </source>
</evidence>
<dbReference type="InterPro" id="IPR000131">
    <property type="entry name" value="ATP_synth_F1_gsu"/>
</dbReference>
<evidence type="ECO:0000256" key="6">
    <source>
        <dbReference type="ARBA" id="ARBA00023065"/>
    </source>
</evidence>
<dbReference type="SUPFAM" id="SSF52943">
    <property type="entry name" value="ATP synthase (F1-ATPase), gamma subunit"/>
    <property type="match status" value="1"/>
</dbReference>
<reference evidence="10 11" key="1">
    <citation type="journal article" date="2016" name="Nat. Commun.">
        <title>Thousands of microbial genomes shed light on interconnected biogeochemical processes in an aquifer system.</title>
        <authorList>
            <person name="Anantharaman K."/>
            <person name="Brown C.T."/>
            <person name="Hug L.A."/>
            <person name="Sharon I."/>
            <person name="Castelle C.J."/>
            <person name="Probst A.J."/>
            <person name="Thomas B.C."/>
            <person name="Singh A."/>
            <person name="Wilkins M.J."/>
            <person name="Karaoz U."/>
            <person name="Brodie E.L."/>
            <person name="Williams K.H."/>
            <person name="Hubbard S.S."/>
            <person name="Banfield J.F."/>
        </authorList>
    </citation>
    <scope>NUCLEOTIDE SEQUENCE [LARGE SCALE GENOMIC DNA]</scope>
</reference>
<keyword evidence="9" id="KW-0066">ATP synthesis</keyword>
<name>A0A1F4W4F0_UNCKA</name>
<evidence type="ECO:0000256" key="1">
    <source>
        <dbReference type="ARBA" id="ARBA00003456"/>
    </source>
</evidence>
<keyword evidence="8" id="KW-0139">CF(1)</keyword>
<organism evidence="10 11">
    <name type="scientific">candidate division WWE3 bacterium RIFOXYA2_FULL_46_9</name>
    <dbReference type="NCBI Taxonomy" id="1802636"/>
    <lineage>
        <taxon>Bacteria</taxon>
        <taxon>Katanobacteria</taxon>
    </lineage>
</organism>
<comment type="function">
    <text evidence="1">Produces ATP from ADP in the presence of a proton gradient across the membrane. The gamma chain is believed to be important in regulating ATPase activity and the flow of protons through the CF(0) complex.</text>
</comment>
<dbReference type="InterPro" id="IPR035968">
    <property type="entry name" value="ATP_synth_F1_ATPase_gsu"/>
</dbReference>
<comment type="similarity">
    <text evidence="3">Belongs to the ATPase gamma chain family.</text>
</comment>
<comment type="caution">
    <text evidence="10">The sequence shown here is derived from an EMBL/GenBank/DDBJ whole genome shotgun (WGS) entry which is preliminary data.</text>
</comment>
<evidence type="ECO:0000313" key="11">
    <source>
        <dbReference type="Proteomes" id="UP000176614"/>
    </source>
</evidence>
<keyword evidence="5" id="KW-0375">Hydrogen ion transport</keyword>
<keyword evidence="4" id="KW-0813">Transport</keyword>
<proteinExistence type="inferred from homology"/>
<dbReference type="EMBL" id="MEVT01000001">
    <property type="protein sequence ID" value="OGC63913.1"/>
    <property type="molecule type" value="Genomic_DNA"/>
</dbReference>
<keyword evidence="6" id="KW-0406">Ion transport</keyword>
<accession>A0A1F4W4F0</accession>
<dbReference type="GO" id="GO:0045259">
    <property type="term" value="C:proton-transporting ATP synthase complex"/>
    <property type="evidence" value="ECO:0007669"/>
    <property type="project" value="UniProtKB-KW"/>
</dbReference>
<protein>
    <recommendedName>
        <fullName evidence="12">ATP synthase gamma chain</fullName>
    </recommendedName>
</protein>
<evidence type="ECO:0000256" key="3">
    <source>
        <dbReference type="ARBA" id="ARBA00007681"/>
    </source>
</evidence>
<evidence type="ECO:0000256" key="7">
    <source>
        <dbReference type="ARBA" id="ARBA00023136"/>
    </source>
</evidence>
<dbReference type="GO" id="GO:0046933">
    <property type="term" value="F:proton-transporting ATP synthase activity, rotational mechanism"/>
    <property type="evidence" value="ECO:0007669"/>
    <property type="project" value="InterPro"/>
</dbReference>